<accession>A0A7T8EPR2</accession>
<evidence type="ECO:0000313" key="2">
    <source>
        <dbReference type="Proteomes" id="UP000596123"/>
    </source>
</evidence>
<sequence>MFHNVNTKTVTDFPDRVLLEQRIRPVVEGLNTGLDVHIKIFSCEWLVPVDHNTGEFLRVEDVLRLLRRSVGNKEQGVGTDQHARNFLHQVKDSLSIGRATLYSRYARSLMANCLRRLNPSYDHVSLIQMGDYNVLYFANSDSEGRHDASYNVIGLLCPHVEPDWRMDDFCRREVQLYQHDLYGDRGRPSQEEYVREKGFDEMSDSELREHAYRLSTFACLNSYHRLTRQGTYALLYSYAFGIRPRPNLSIEDRLTILPQRIQDKKVTVQEAFYWFRVLGCNHAVALQDSWRDAYRSLLLTQVLEYVEYAGKAKTTD</sequence>
<protein>
    <submittedName>
        <fullName evidence="1">Uncharacterized protein</fullName>
    </submittedName>
</protein>
<dbReference type="Proteomes" id="UP000596123">
    <property type="component" value="Segment"/>
</dbReference>
<reference evidence="1 2" key="1">
    <citation type="submission" date="2020-12" db="EMBL/GenBank/DDBJ databases">
        <title>Complete genome sequence of Erwinia phage pEa_SNUABM_5.</title>
        <authorList>
            <person name="Kim S.G."/>
            <person name="Lee S.B."/>
            <person name="Kwon J."/>
            <person name="Park S.C."/>
        </authorList>
    </citation>
    <scope>NUCLEOTIDE SEQUENCE [LARGE SCALE GENOMIC DNA]</scope>
</reference>
<keyword evidence="2" id="KW-1185">Reference proteome</keyword>
<dbReference type="EMBL" id="MW366843">
    <property type="protein sequence ID" value="QQO90444.1"/>
    <property type="molecule type" value="Genomic_DNA"/>
</dbReference>
<gene>
    <name evidence="1" type="ORF">pEaSNUABM5_00302</name>
</gene>
<name>A0A7T8EPR2_9CAUD</name>
<organism evidence="1 2">
    <name type="scientific">Erwinia phage pEa_SNUABM_5</name>
    <dbReference type="NCBI Taxonomy" id="2797313"/>
    <lineage>
        <taxon>Viruses</taxon>
        <taxon>Duplodnaviria</taxon>
        <taxon>Heunggongvirae</taxon>
        <taxon>Uroviricota</taxon>
        <taxon>Caudoviricetes</taxon>
        <taxon>Rivsvirus</taxon>
        <taxon>Rivsvirus SNUABM5</taxon>
    </lineage>
</organism>
<evidence type="ECO:0000313" key="1">
    <source>
        <dbReference type="EMBL" id="QQO90444.1"/>
    </source>
</evidence>
<proteinExistence type="predicted"/>